<dbReference type="EC" id="5.6.2.4" evidence="9"/>
<dbReference type="Gene3D" id="3.40.50.300">
    <property type="entry name" value="P-loop containing nucleotide triphosphate hydrolases"/>
    <property type="match status" value="2"/>
</dbReference>
<keyword evidence="6" id="KW-0238">DNA-binding</keyword>
<dbReference type="PROSITE" id="PS51217">
    <property type="entry name" value="UVRD_HELICASE_CTER"/>
    <property type="match status" value="1"/>
</dbReference>
<organism evidence="13">
    <name type="scientific">bioreactor metagenome</name>
    <dbReference type="NCBI Taxonomy" id="1076179"/>
    <lineage>
        <taxon>unclassified sequences</taxon>
        <taxon>metagenomes</taxon>
        <taxon>ecological metagenomes</taxon>
    </lineage>
</organism>
<evidence type="ECO:0000256" key="10">
    <source>
        <dbReference type="ARBA" id="ARBA00048988"/>
    </source>
</evidence>
<accession>A0A644Z4L4</accession>
<evidence type="ECO:0000256" key="3">
    <source>
        <dbReference type="ARBA" id="ARBA00022801"/>
    </source>
</evidence>
<keyword evidence="3 13" id="KW-0378">Hydrolase</keyword>
<comment type="catalytic activity">
    <reaction evidence="8">
        <text>Couples ATP hydrolysis with the unwinding of duplex DNA by translocating in the 3'-5' direction.</text>
        <dbReference type="EC" id="5.6.2.4"/>
    </reaction>
</comment>
<dbReference type="EMBL" id="VSSQ01006538">
    <property type="protein sequence ID" value="MPM33044.1"/>
    <property type="molecule type" value="Genomic_DNA"/>
</dbReference>
<feature type="domain" description="UvrD-like helicase ATP-binding" evidence="11">
    <location>
        <begin position="1"/>
        <end position="277"/>
    </location>
</feature>
<feature type="domain" description="UvrD-like helicase C-terminal" evidence="12">
    <location>
        <begin position="278"/>
        <end position="561"/>
    </location>
</feature>
<dbReference type="InterPro" id="IPR014016">
    <property type="entry name" value="UvrD-like_ATP-bd"/>
</dbReference>
<comment type="similarity">
    <text evidence="1">Belongs to the helicase family. UvrD subfamily.</text>
</comment>
<evidence type="ECO:0000256" key="9">
    <source>
        <dbReference type="ARBA" id="ARBA00034808"/>
    </source>
</evidence>
<dbReference type="InterPro" id="IPR014017">
    <property type="entry name" value="DNA_helicase_UvrD-like_C"/>
</dbReference>
<dbReference type="Gene3D" id="1.10.486.10">
    <property type="entry name" value="PCRA, domain 4"/>
    <property type="match status" value="1"/>
</dbReference>
<sequence length="666" mass="74992">MFSHVLPNVTGPVLVLAGAGTGKTRVITYRVAYMLATGIPPEQILGMTFTNKAATEMKERLAALAGAEAAQKVTLGTFHAFACRLLRREIAVLGYLPNFTIADDSDQKSLIKQAAAACGFTRDDAPVPQAAVYISRCKNAMLTPEAARREAAGGGDEIYAQIYARYQELLMLQNMLDFDDLLLFAYQLLHDHPEIRGRYQEHYQYLLVDEYQDTNLVQFELIKLLAGERQNLCVVGDDDQSIYGWRGADAGNILKFTDHFPHAAQQEIKLEQNYRSTNNILKAANAAIAQGYARKEKNLWSDFGDGEPIIVAASANAEAEAEFIASYLHQFFDEHREYRYGDCAVLYRSNYLSRQLEQTLRMREIPYQLVGGQEFYQRSEVKDAAAYLRLTVNPREDQSLLRILGNPPRGLGEKAVAKLKEWRLTRKRPMLEGLGSAEFGEAVAGKGAAAARSLHATVMRYRELFAIPGELAAKVKAYLSEVGYLDGLQKVYKDIEDATRRRENVDEFINAIAQFEAKQPEAVTLADFLEKFALLEENDRTADNSEKGDGVVLSTIHAAKGLEFPLVFVVALEQNIFPNERALHEDSLDEELRLFYVALTRAKRYLVLTHAAERFRYGRVERQRPSEFLNRLPEELTDSGEDYEYIQKLSVDSINAGFAKIFELLK</sequence>
<evidence type="ECO:0000313" key="13">
    <source>
        <dbReference type="EMBL" id="MPM33044.1"/>
    </source>
</evidence>
<evidence type="ECO:0000259" key="11">
    <source>
        <dbReference type="PROSITE" id="PS51198"/>
    </source>
</evidence>
<dbReference type="GO" id="GO:0005524">
    <property type="term" value="F:ATP binding"/>
    <property type="evidence" value="ECO:0007669"/>
    <property type="project" value="UniProtKB-KW"/>
</dbReference>
<evidence type="ECO:0000256" key="7">
    <source>
        <dbReference type="ARBA" id="ARBA00023235"/>
    </source>
</evidence>
<dbReference type="Gene3D" id="1.10.10.160">
    <property type="match status" value="1"/>
</dbReference>
<keyword evidence="5" id="KW-0067">ATP-binding</keyword>
<gene>
    <name evidence="13" type="primary">pcrA_22</name>
    <name evidence="13" type="ORF">SDC9_79611</name>
</gene>
<dbReference type="Pfam" id="PF00580">
    <property type="entry name" value="UvrD-helicase"/>
    <property type="match status" value="1"/>
</dbReference>
<dbReference type="GO" id="GO:0000725">
    <property type="term" value="P:recombinational repair"/>
    <property type="evidence" value="ECO:0007669"/>
    <property type="project" value="TreeGrafter"/>
</dbReference>
<proteinExistence type="inferred from homology"/>
<protein>
    <recommendedName>
        <fullName evidence="9">DNA 3'-5' helicase</fullName>
        <ecNumber evidence="9">5.6.2.4</ecNumber>
    </recommendedName>
</protein>
<dbReference type="GO" id="GO:0005829">
    <property type="term" value="C:cytosol"/>
    <property type="evidence" value="ECO:0007669"/>
    <property type="project" value="TreeGrafter"/>
</dbReference>
<evidence type="ECO:0000256" key="2">
    <source>
        <dbReference type="ARBA" id="ARBA00022741"/>
    </source>
</evidence>
<evidence type="ECO:0000256" key="4">
    <source>
        <dbReference type="ARBA" id="ARBA00022806"/>
    </source>
</evidence>
<comment type="catalytic activity">
    <reaction evidence="10">
        <text>ATP + H2O = ADP + phosphate + H(+)</text>
        <dbReference type="Rhea" id="RHEA:13065"/>
        <dbReference type="ChEBI" id="CHEBI:15377"/>
        <dbReference type="ChEBI" id="CHEBI:15378"/>
        <dbReference type="ChEBI" id="CHEBI:30616"/>
        <dbReference type="ChEBI" id="CHEBI:43474"/>
        <dbReference type="ChEBI" id="CHEBI:456216"/>
        <dbReference type="EC" id="5.6.2.4"/>
    </reaction>
</comment>
<dbReference type="InterPro" id="IPR027417">
    <property type="entry name" value="P-loop_NTPase"/>
</dbReference>
<dbReference type="CDD" id="cd17932">
    <property type="entry name" value="DEXQc_UvrD"/>
    <property type="match status" value="1"/>
</dbReference>
<reference evidence="13" key="1">
    <citation type="submission" date="2019-08" db="EMBL/GenBank/DDBJ databases">
        <authorList>
            <person name="Kucharzyk K."/>
            <person name="Murdoch R.W."/>
            <person name="Higgins S."/>
            <person name="Loffler F."/>
        </authorList>
    </citation>
    <scope>NUCLEOTIDE SEQUENCE</scope>
</reference>
<keyword evidence="7" id="KW-0413">Isomerase</keyword>
<dbReference type="PANTHER" id="PTHR11070:SF2">
    <property type="entry name" value="ATP-DEPENDENT DNA HELICASE SRS2"/>
    <property type="match status" value="1"/>
</dbReference>
<dbReference type="GO" id="GO:0003677">
    <property type="term" value="F:DNA binding"/>
    <property type="evidence" value="ECO:0007669"/>
    <property type="project" value="UniProtKB-KW"/>
</dbReference>
<evidence type="ECO:0000256" key="1">
    <source>
        <dbReference type="ARBA" id="ARBA00009922"/>
    </source>
</evidence>
<dbReference type="GO" id="GO:0016887">
    <property type="term" value="F:ATP hydrolysis activity"/>
    <property type="evidence" value="ECO:0007669"/>
    <property type="project" value="RHEA"/>
</dbReference>
<dbReference type="Pfam" id="PF13361">
    <property type="entry name" value="UvrD_C"/>
    <property type="match status" value="2"/>
</dbReference>
<dbReference type="PROSITE" id="PS51198">
    <property type="entry name" value="UVRD_HELICASE_ATP_BIND"/>
    <property type="match status" value="1"/>
</dbReference>
<dbReference type="SUPFAM" id="SSF52540">
    <property type="entry name" value="P-loop containing nucleoside triphosphate hydrolases"/>
    <property type="match status" value="1"/>
</dbReference>
<evidence type="ECO:0000256" key="6">
    <source>
        <dbReference type="ARBA" id="ARBA00023125"/>
    </source>
</evidence>
<dbReference type="InterPro" id="IPR013986">
    <property type="entry name" value="DExx_box_DNA_helicase_dom_sf"/>
</dbReference>
<dbReference type="GO" id="GO:0043138">
    <property type="term" value="F:3'-5' DNA helicase activity"/>
    <property type="evidence" value="ECO:0007669"/>
    <property type="project" value="UniProtKB-EC"/>
</dbReference>
<evidence type="ECO:0000256" key="5">
    <source>
        <dbReference type="ARBA" id="ARBA00022840"/>
    </source>
</evidence>
<evidence type="ECO:0000256" key="8">
    <source>
        <dbReference type="ARBA" id="ARBA00034617"/>
    </source>
</evidence>
<dbReference type="AlphaFoldDB" id="A0A644Z4L4"/>
<evidence type="ECO:0000259" key="12">
    <source>
        <dbReference type="PROSITE" id="PS51217"/>
    </source>
</evidence>
<keyword evidence="2" id="KW-0547">Nucleotide-binding</keyword>
<comment type="caution">
    <text evidence="13">The sequence shown here is derived from an EMBL/GenBank/DDBJ whole genome shotgun (WGS) entry which is preliminary data.</text>
</comment>
<dbReference type="CDD" id="cd18807">
    <property type="entry name" value="SF1_C_UvrD"/>
    <property type="match status" value="1"/>
</dbReference>
<name>A0A644Z4L4_9ZZZZ</name>
<dbReference type="PANTHER" id="PTHR11070">
    <property type="entry name" value="UVRD / RECB / PCRA DNA HELICASE FAMILY MEMBER"/>
    <property type="match status" value="1"/>
</dbReference>
<keyword evidence="4 13" id="KW-0347">Helicase</keyword>
<dbReference type="InterPro" id="IPR000212">
    <property type="entry name" value="DNA_helicase_UvrD/REP"/>
</dbReference>